<protein>
    <recommendedName>
        <fullName evidence="1">Proline iminopeptidase</fullName>
    </recommendedName>
</protein>
<dbReference type="InterPro" id="IPR005944">
    <property type="entry name" value="Pro_iminopeptidase"/>
</dbReference>
<dbReference type="Proteomes" id="UP001262410">
    <property type="component" value="Unassembled WGS sequence"/>
</dbReference>
<evidence type="ECO:0000256" key="1">
    <source>
        <dbReference type="ARBA" id="ARBA00021843"/>
    </source>
</evidence>
<name>A0ABU1JIF1_9PROT</name>
<organism evidence="2 3">
    <name type="scientific">Inquilinus ginsengisoli</name>
    <dbReference type="NCBI Taxonomy" id="363840"/>
    <lineage>
        <taxon>Bacteria</taxon>
        <taxon>Pseudomonadati</taxon>
        <taxon>Pseudomonadota</taxon>
        <taxon>Alphaproteobacteria</taxon>
        <taxon>Rhodospirillales</taxon>
        <taxon>Rhodospirillaceae</taxon>
        <taxon>Inquilinus</taxon>
    </lineage>
</organism>
<proteinExistence type="predicted"/>
<accession>A0ABU1JIF1</accession>
<dbReference type="PANTHER" id="PTHR43722:SF1">
    <property type="entry name" value="PROLINE IMINOPEPTIDASE"/>
    <property type="match status" value="1"/>
</dbReference>
<sequence length="99" mass="10667">MSDGGAIQAGSAVSRNRRLKVDDLRELPAGIVQGRYDTVTPMATGWALHRTWPEARSTIVDETSHAATDRAPALTLALGAVSDRLCDTPGVRGRVRRSR</sequence>
<dbReference type="EMBL" id="JAVDPW010000001">
    <property type="protein sequence ID" value="MDR6288128.1"/>
    <property type="molecule type" value="Genomic_DNA"/>
</dbReference>
<evidence type="ECO:0000313" key="3">
    <source>
        <dbReference type="Proteomes" id="UP001262410"/>
    </source>
</evidence>
<dbReference type="Gene3D" id="3.40.50.1820">
    <property type="entry name" value="alpha/beta hydrolase"/>
    <property type="match status" value="1"/>
</dbReference>
<dbReference type="PANTHER" id="PTHR43722">
    <property type="entry name" value="PROLINE IMINOPEPTIDASE"/>
    <property type="match status" value="1"/>
</dbReference>
<evidence type="ECO:0000313" key="2">
    <source>
        <dbReference type="EMBL" id="MDR6288128.1"/>
    </source>
</evidence>
<dbReference type="SUPFAM" id="SSF53474">
    <property type="entry name" value="alpha/beta-Hydrolases"/>
    <property type="match status" value="1"/>
</dbReference>
<gene>
    <name evidence="2" type="ORF">E9232_000627</name>
</gene>
<dbReference type="RefSeq" id="WP_309792081.1">
    <property type="nucleotide sequence ID" value="NZ_JAVDPW010000001.1"/>
</dbReference>
<dbReference type="InterPro" id="IPR029058">
    <property type="entry name" value="AB_hydrolase_fold"/>
</dbReference>
<reference evidence="2 3" key="1">
    <citation type="submission" date="2023-07" db="EMBL/GenBank/DDBJ databases">
        <title>Sorghum-associated microbial communities from plants grown in Nebraska, USA.</title>
        <authorList>
            <person name="Schachtman D."/>
        </authorList>
    </citation>
    <scope>NUCLEOTIDE SEQUENCE [LARGE SCALE GENOMIC DNA]</scope>
    <source>
        <strain evidence="2 3">584</strain>
    </source>
</reference>
<comment type="caution">
    <text evidence="2">The sequence shown here is derived from an EMBL/GenBank/DDBJ whole genome shotgun (WGS) entry which is preliminary data.</text>
</comment>
<keyword evidence="3" id="KW-1185">Reference proteome</keyword>